<protein>
    <submittedName>
        <fullName evidence="2">Uncharacterized protein</fullName>
    </submittedName>
</protein>
<accession>A0A085N7Y8</accession>
<sequence>MLPKPAESLYINSQFYSWQMAIEISCEKEALCIPKALCDECAFEEYANCLHIRSLFTQQRGRKLR</sequence>
<dbReference type="EMBL" id="KL367536">
    <property type="protein sequence ID" value="KFD65584.1"/>
    <property type="molecule type" value="Genomic_DNA"/>
</dbReference>
<reference evidence="2 3" key="1">
    <citation type="journal article" date="2014" name="Nat. Genet.">
        <title>Genome and transcriptome of the porcine whipworm Trichuris suis.</title>
        <authorList>
            <person name="Jex A.R."/>
            <person name="Nejsum P."/>
            <person name="Schwarz E.M."/>
            <person name="Hu L."/>
            <person name="Young N.D."/>
            <person name="Hall R.S."/>
            <person name="Korhonen P.K."/>
            <person name="Liao S."/>
            <person name="Thamsborg S."/>
            <person name="Xia J."/>
            <person name="Xu P."/>
            <person name="Wang S."/>
            <person name="Scheerlinck J.P."/>
            <person name="Hofmann A."/>
            <person name="Sternberg P.W."/>
            <person name="Wang J."/>
            <person name="Gasser R.B."/>
        </authorList>
    </citation>
    <scope>NUCLEOTIDE SEQUENCE [LARGE SCALE GENOMIC DNA]</scope>
    <source>
        <strain evidence="2">DCEP-RM93F</strain>
        <strain evidence="1">DCEP-RM93M</strain>
    </source>
</reference>
<proteinExistence type="predicted"/>
<gene>
    <name evidence="1" type="ORF">M513_05915</name>
    <name evidence="2" type="ORF">M514_05915</name>
</gene>
<name>A0A085N7Y8_9BILA</name>
<evidence type="ECO:0000313" key="3">
    <source>
        <dbReference type="Proteomes" id="UP000030764"/>
    </source>
</evidence>
<evidence type="ECO:0000313" key="1">
    <source>
        <dbReference type="EMBL" id="KFD53205.1"/>
    </source>
</evidence>
<dbReference type="Proteomes" id="UP000030758">
    <property type="component" value="Unassembled WGS sequence"/>
</dbReference>
<evidence type="ECO:0000313" key="2">
    <source>
        <dbReference type="EMBL" id="KFD65584.1"/>
    </source>
</evidence>
<organism evidence="2">
    <name type="scientific">Trichuris suis</name>
    <name type="common">pig whipworm</name>
    <dbReference type="NCBI Taxonomy" id="68888"/>
    <lineage>
        <taxon>Eukaryota</taxon>
        <taxon>Metazoa</taxon>
        <taxon>Ecdysozoa</taxon>
        <taxon>Nematoda</taxon>
        <taxon>Enoplea</taxon>
        <taxon>Dorylaimia</taxon>
        <taxon>Trichinellida</taxon>
        <taxon>Trichuridae</taxon>
        <taxon>Trichuris</taxon>
    </lineage>
</organism>
<dbReference type="Proteomes" id="UP000030764">
    <property type="component" value="Unassembled WGS sequence"/>
</dbReference>
<keyword evidence="3" id="KW-1185">Reference proteome</keyword>
<dbReference type="AlphaFoldDB" id="A0A085N7Y8"/>
<dbReference type="EMBL" id="KL363219">
    <property type="protein sequence ID" value="KFD53205.1"/>
    <property type="molecule type" value="Genomic_DNA"/>
</dbReference>